<protein>
    <submittedName>
        <fullName evidence="8">OLC1v1016917C1</fullName>
    </submittedName>
</protein>
<evidence type="ECO:0000256" key="5">
    <source>
        <dbReference type="SAM" id="MobiDB-lite"/>
    </source>
</evidence>
<evidence type="ECO:0000256" key="6">
    <source>
        <dbReference type="SAM" id="Phobius"/>
    </source>
</evidence>
<reference evidence="8" key="1">
    <citation type="submission" date="2023-03" db="EMBL/GenBank/DDBJ databases">
        <authorList>
            <person name="Julca I."/>
        </authorList>
    </citation>
    <scope>NUCLEOTIDE SEQUENCE</scope>
</reference>
<evidence type="ECO:0000313" key="9">
    <source>
        <dbReference type="Proteomes" id="UP001161247"/>
    </source>
</evidence>
<dbReference type="Pfam" id="PF13920">
    <property type="entry name" value="zf-C3HC4_3"/>
    <property type="match status" value="1"/>
</dbReference>
<keyword evidence="6" id="KW-0812">Transmembrane</keyword>
<dbReference type="Gene3D" id="3.30.40.10">
    <property type="entry name" value="Zinc/RING finger domain, C3HC4 (zinc finger)"/>
    <property type="match status" value="1"/>
</dbReference>
<dbReference type="InterPro" id="IPR013083">
    <property type="entry name" value="Znf_RING/FYVE/PHD"/>
</dbReference>
<keyword evidence="2 4" id="KW-0863">Zinc-finger</keyword>
<dbReference type="AlphaFoldDB" id="A0AAV1E892"/>
<feature type="domain" description="RING-type" evidence="7">
    <location>
        <begin position="133"/>
        <end position="173"/>
    </location>
</feature>
<dbReference type="EMBL" id="OX459125">
    <property type="protein sequence ID" value="CAI9115904.1"/>
    <property type="molecule type" value="Genomic_DNA"/>
</dbReference>
<organism evidence="8 9">
    <name type="scientific">Oldenlandia corymbosa var. corymbosa</name>
    <dbReference type="NCBI Taxonomy" id="529605"/>
    <lineage>
        <taxon>Eukaryota</taxon>
        <taxon>Viridiplantae</taxon>
        <taxon>Streptophyta</taxon>
        <taxon>Embryophyta</taxon>
        <taxon>Tracheophyta</taxon>
        <taxon>Spermatophyta</taxon>
        <taxon>Magnoliopsida</taxon>
        <taxon>eudicotyledons</taxon>
        <taxon>Gunneridae</taxon>
        <taxon>Pentapetalae</taxon>
        <taxon>asterids</taxon>
        <taxon>lamiids</taxon>
        <taxon>Gentianales</taxon>
        <taxon>Rubiaceae</taxon>
        <taxon>Rubioideae</taxon>
        <taxon>Spermacoceae</taxon>
        <taxon>Hedyotis-Oldenlandia complex</taxon>
        <taxon>Oldenlandia</taxon>
    </lineage>
</organism>
<evidence type="ECO:0000256" key="3">
    <source>
        <dbReference type="ARBA" id="ARBA00022833"/>
    </source>
</evidence>
<dbReference type="GO" id="GO:0008270">
    <property type="term" value="F:zinc ion binding"/>
    <property type="evidence" value="ECO:0007669"/>
    <property type="project" value="UniProtKB-KW"/>
</dbReference>
<evidence type="ECO:0000259" key="7">
    <source>
        <dbReference type="PROSITE" id="PS50089"/>
    </source>
</evidence>
<dbReference type="PANTHER" id="PTHR46858">
    <property type="entry name" value="OS05G0521000 PROTEIN"/>
    <property type="match status" value="1"/>
</dbReference>
<keyword evidence="9" id="KW-1185">Reference proteome</keyword>
<keyword evidence="3" id="KW-0862">Zinc</keyword>
<evidence type="ECO:0000256" key="4">
    <source>
        <dbReference type="PROSITE-ProRule" id="PRU00175"/>
    </source>
</evidence>
<keyword evidence="6" id="KW-0472">Membrane</keyword>
<dbReference type="InterPro" id="IPR001841">
    <property type="entry name" value="Znf_RING"/>
</dbReference>
<feature type="region of interest" description="Disordered" evidence="5">
    <location>
        <begin position="105"/>
        <end position="125"/>
    </location>
</feature>
<proteinExistence type="predicted"/>
<name>A0AAV1E892_OLDCO</name>
<accession>A0AAV1E892</accession>
<gene>
    <name evidence="8" type="ORF">OLC1_LOCUS22334</name>
</gene>
<dbReference type="PANTHER" id="PTHR46858:SF6">
    <property type="entry name" value="LIGASE, PUTATIVE-RELATED"/>
    <property type="match status" value="1"/>
</dbReference>
<evidence type="ECO:0000256" key="1">
    <source>
        <dbReference type="ARBA" id="ARBA00022723"/>
    </source>
</evidence>
<sequence length="185" mass="20497">MYDESNAARTISAGRGSCHLNLLLFPSTQNVQVTTPNNGDIAGFEPFIIRLIIYIVVLGFLVIISFLVLKLLESCDDDENLEAEHSRVTGVPTETAPLLPQQKASKLPYGTDEDDLESGTSSSSEDLYDGKICAICYDMPRNCFFVPCGHCATCQDCARRITEVDNRICPICRRVIHKVRKVIIP</sequence>
<dbReference type="Proteomes" id="UP001161247">
    <property type="component" value="Chromosome 8"/>
</dbReference>
<keyword evidence="1" id="KW-0479">Metal-binding</keyword>
<dbReference type="GO" id="GO:0016567">
    <property type="term" value="P:protein ubiquitination"/>
    <property type="evidence" value="ECO:0007669"/>
    <property type="project" value="TreeGrafter"/>
</dbReference>
<feature type="transmembrane region" description="Helical" evidence="6">
    <location>
        <begin position="47"/>
        <end position="69"/>
    </location>
</feature>
<dbReference type="SMART" id="SM00184">
    <property type="entry name" value="RING"/>
    <property type="match status" value="1"/>
</dbReference>
<dbReference type="PROSITE" id="PS50089">
    <property type="entry name" value="ZF_RING_2"/>
    <property type="match status" value="1"/>
</dbReference>
<evidence type="ECO:0000256" key="2">
    <source>
        <dbReference type="ARBA" id="ARBA00022771"/>
    </source>
</evidence>
<evidence type="ECO:0000313" key="8">
    <source>
        <dbReference type="EMBL" id="CAI9115904.1"/>
    </source>
</evidence>
<dbReference type="SUPFAM" id="SSF57850">
    <property type="entry name" value="RING/U-box"/>
    <property type="match status" value="1"/>
</dbReference>
<keyword evidence="6" id="KW-1133">Transmembrane helix</keyword>
<dbReference type="GO" id="GO:0061630">
    <property type="term" value="F:ubiquitin protein ligase activity"/>
    <property type="evidence" value="ECO:0007669"/>
    <property type="project" value="TreeGrafter"/>
</dbReference>